<keyword evidence="4" id="KW-1185">Reference proteome</keyword>
<protein>
    <submittedName>
        <fullName evidence="1">Uncharacterized protein</fullName>
    </submittedName>
</protein>
<dbReference type="Proteomes" id="UP000058613">
    <property type="component" value="Chromosome"/>
</dbReference>
<dbReference type="GeneID" id="26099926"/>
<dbReference type="KEGG" id="pdl:Pyrde_1587"/>
<gene>
    <name evidence="2" type="ORF">Pdsh_05485</name>
    <name evidence="1" type="ORF">Pyrde_1587</name>
</gene>
<accession>A0A0P0N4J9</accession>
<dbReference type="AlphaFoldDB" id="A0A0P0N4J9"/>
<evidence type="ECO:0000313" key="4">
    <source>
        <dbReference type="Proteomes" id="UP000196694"/>
    </source>
</evidence>
<evidence type="ECO:0000313" key="2">
    <source>
        <dbReference type="EMBL" id="OWJ55134.1"/>
    </source>
</evidence>
<evidence type="ECO:0000313" key="3">
    <source>
        <dbReference type="Proteomes" id="UP000058613"/>
    </source>
</evidence>
<name>A0A0P0N4J9_9CREN</name>
<organism evidence="1 3">
    <name type="scientific">Pyrodictium delaneyi</name>
    <dbReference type="NCBI Taxonomy" id="1273541"/>
    <lineage>
        <taxon>Archaea</taxon>
        <taxon>Thermoproteota</taxon>
        <taxon>Thermoprotei</taxon>
        <taxon>Desulfurococcales</taxon>
        <taxon>Pyrodictiaceae</taxon>
        <taxon>Pyrodictium</taxon>
    </lineage>
</organism>
<proteinExistence type="predicted"/>
<dbReference type="EMBL" id="CP013011">
    <property type="protein sequence ID" value="ALL01630.1"/>
    <property type="molecule type" value="Genomic_DNA"/>
</dbReference>
<dbReference type="Proteomes" id="UP000196694">
    <property type="component" value="Unassembled WGS sequence"/>
</dbReference>
<dbReference type="RefSeq" id="WP_055409755.1">
    <property type="nucleotide sequence ID" value="NZ_CP013011.1"/>
</dbReference>
<dbReference type="EMBL" id="NCQP01000002">
    <property type="protein sequence ID" value="OWJ55134.1"/>
    <property type="molecule type" value="Genomic_DNA"/>
</dbReference>
<sequence>MPVSRKYTAYRKALEQLKLKQLDVFRYKDHDEIRVLTPDRKIVLIKLPKHREEMTIDEFVEHVKKALA</sequence>
<evidence type="ECO:0000313" key="1">
    <source>
        <dbReference type="EMBL" id="ALL01630.1"/>
    </source>
</evidence>
<reference evidence="1 3" key="1">
    <citation type="submission" date="2015-10" db="EMBL/GenBank/DDBJ databases">
        <title>Complete genome sequence of hyperthermophilic archaeon Pyrodictium delaneyi Su06.</title>
        <authorList>
            <person name="Jung J.-H."/>
            <person name="Lin J."/>
            <person name="Holden J.F."/>
            <person name="Park C.-S."/>
        </authorList>
    </citation>
    <scope>NUCLEOTIDE SEQUENCE [LARGE SCALE GENOMIC DNA]</scope>
    <source>
        <strain evidence="1 3">Su06</strain>
    </source>
</reference>
<dbReference type="STRING" id="1273541.Pyrde_1587"/>
<dbReference type="OrthoDB" id="14600at2157"/>
<reference evidence="2 4" key="2">
    <citation type="submission" date="2017-05" db="EMBL/GenBank/DDBJ databases">
        <title>The draft genome of the hyperthermophilic archaeon 'Pyrodictium delaneyi strain Hulk', an iron and nitrate reducer, reveals the capacity for sulfate reduction.</title>
        <authorList>
            <person name="Demey L.M."/>
            <person name="Miller C."/>
            <person name="Manzella M."/>
            <person name="Reguera G."/>
            <person name="Kashefi K."/>
        </authorList>
    </citation>
    <scope>NUCLEOTIDE SEQUENCE [LARGE SCALE GENOMIC DNA]</scope>
    <source>
        <strain evidence="2 4">Hulk</strain>
    </source>
</reference>